<evidence type="ECO:0008006" key="3">
    <source>
        <dbReference type="Google" id="ProtNLM"/>
    </source>
</evidence>
<gene>
    <name evidence="1" type="ORF">C1I99_04280</name>
</gene>
<proteinExistence type="predicted"/>
<dbReference type="PANTHER" id="PTHR19879:SF9">
    <property type="entry name" value="TRANSCRIPTION INITIATION FACTOR TFIID SUBUNIT 5"/>
    <property type="match status" value="1"/>
</dbReference>
<dbReference type="SUPFAM" id="SSF69322">
    <property type="entry name" value="Tricorn protease domain 2"/>
    <property type="match status" value="1"/>
</dbReference>
<dbReference type="InterPro" id="IPR015943">
    <property type="entry name" value="WD40/YVTN_repeat-like_dom_sf"/>
</dbReference>
<evidence type="ECO:0000313" key="1">
    <source>
        <dbReference type="EMBL" id="PZG02019.1"/>
    </source>
</evidence>
<name>A0A2W2DDQ3_9ACTN</name>
<organism evidence="1 2">
    <name type="scientific">Micromonospora deserti</name>
    <dbReference type="NCBI Taxonomy" id="2070366"/>
    <lineage>
        <taxon>Bacteria</taxon>
        <taxon>Bacillati</taxon>
        <taxon>Actinomycetota</taxon>
        <taxon>Actinomycetes</taxon>
        <taxon>Micromonosporales</taxon>
        <taxon>Micromonosporaceae</taxon>
        <taxon>Micromonospora</taxon>
    </lineage>
</organism>
<sequence>MCIRSDGYVGSAVNILRWMVVSALVPFALTACGSPPEPTRFDGTDTIVEQSASAAPPAGRAFDQARRVMGGAHISPDGRFEARVDADGRVEITSTAGGQFDWFDSGSGWGGMDFSPDGRFLAVGVFDSVILYDFTTKNPTAMHSQHLVKVRFSADSSYLVTEEFIEDRNGKFVLFDVRTGRRLTSPQPPYIEVQSDPGRIWWADELAVFDGGKHVVAAGDDGFLLWSTRGKTFEWVPCGCLPTSAAVDREARHVAFVIPEGEVSLWDVASRREISRWRLPKLDPTEGPSYAGADVMFTEDGKWLLTHFLEDGQVWSVSGGTQVGSWEGTNK</sequence>
<dbReference type="AlphaFoldDB" id="A0A2W2DDQ3"/>
<evidence type="ECO:0000313" key="2">
    <source>
        <dbReference type="Proteomes" id="UP000248749"/>
    </source>
</evidence>
<keyword evidence="2" id="KW-1185">Reference proteome</keyword>
<reference evidence="1 2" key="1">
    <citation type="submission" date="2018-01" db="EMBL/GenBank/DDBJ databases">
        <title>Draft genome sequence of Salinispora sp. 13K206.</title>
        <authorList>
            <person name="Sahin N."/>
            <person name="Saygin H."/>
            <person name="Ay H."/>
        </authorList>
    </citation>
    <scope>NUCLEOTIDE SEQUENCE [LARGE SCALE GENOMIC DNA]</scope>
    <source>
        <strain evidence="1 2">13K206</strain>
    </source>
</reference>
<accession>A0A2W2DDQ3</accession>
<dbReference type="EMBL" id="POUB01000015">
    <property type="protein sequence ID" value="PZG02019.1"/>
    <property type="molecule type" value="Genomic_DNA"/>
</dbReference>
<dbReference type="Gene3D" id="2.130.10.10">
    <property type="entry name" value="YVTN repeat-like/Quinoprotein amine dehydrogenase"/>
    <property type="match status" value="2"/>
</dbReference>
<dbReference type="PANTHER" id="PTHR19879">
    <property type="entry name" value="TRANSCRIPTION INITIATION FACTOR TFIID"/>
    <property type="match status" value="1"/>
</dbReference>
<comment type="caution">
    <text evidence="1">The sequence shown here is derived from an EMBL/GenBank/DDBJ whole genome shotgun (WGS) entry which is preliminary data.</text>
</comment>
<protein>
    <recommendedName>
        <fullName evidence="3">WD40 repeat domain-containing protein</fullName>
    </recommendedName>
</protein>
<dbReference type="Proteomes" id="UP000248749">
    <property type="component" value="Unassembled WGS sequence"/>
</dbReference>
<dbReference type="PROSITE" id="PS51257">
    <property type="entry name" value="PROKAR_LIPOPROTEIN"/>
    <property type="match status" value="1"/>
</dbReference>